<keyword evidence="3" id="KW-1185">Reference proteome</keyword>
<keyword evidence="1" id="KW-1133">Transmembrane helix</keyword>
<feature type="transmembrane region" description="Helical" evidence="1">
    <location>
        <begin position="20"/>
        <end position="41"/>
    </location>
</feature>
<dbReference type="Proteomes" id="UP000515570">
    <property type="component" value="Chromosome"/>
</dbReference>
<keyword evidence="1" id="KW-0472">Membrane</keyword>
<dbReference type="EMBL" id="CP059833">
    <property type="protein sequence ID" value="QMV84544.1"/>
    <property type="molecule type" value="Genomic_DNA"/>
</dbReference>
<sequence length="255" mass="28023">MFLNVLNAEFTKLRTTKAFWGNAIVYAAMTVGIIVLVATIMRSTRGDGPGPTLVPHDLAQVVNLAGGLVLAIMSILVVTSEYGQKLVSVTFQATPNRLVVALAKLLLMILVATVFTVVTLVIVIPLVRMIVGSELGPELLLSNSEAQKYLWKTPVYATMFIILAQGLAWIVRSAVFSIMIILPWFMVVEVVVVPMIPKFGEKVLPYLPFKNLSAFYYAEAIEEAPWGYWGSLWYFAAIALVVYVVGVALLVRRDA</sequence>
<keyword evidence="1" id="KW-0812">Transmembrane</keyword>
<feature type="transmembrane region" description="Helical" evidence="1">
    <location>
        <begin position="178"/>
        <end position="196"/>
    </location>
</feature>
<feature type="transmembrane region" description="Helical" evidence="1">
    <location>
        <begin position="151"/>
        <end position="171"/>
    </location>
</feature>
<feature type="transmembrane region" description="Helical" evidence="1">
    <location>
        <begin position="232"/>
        <end position="251"/>
    </location>
</feature>
<reference evidence="2 3" key="1">
    <citation type="submission" date="2020-07" db="EMBL/GenBank/DDBJ databases">
        <title>non toxigenic Corynebacterium sp. nov from a clinical source.</title>
        <authorList>
            <person name="Bernier A.-M."/>
            <person name="Bernard K."/>
        </authorList>
    </citation>
    <scope>NUCLEOTIDE SEQUENCE [LARGE SCALE GENOMIC DNA]</scope>
    <source>
        <strain evidence="3">NML 93-0612</strain>
    </source>
</reference>
<feature type="transmembrane region" description="Helical" evidence="1">
    <location>
        <begin position="61"/>
        <end position="78"/>
    </location>
</feature>
<evidence type="ECO:0000256" key="1">
    <source>
        <dbReference type="SAM" id="Phobius"/>
    </source>
</evidence>
<accession>A0A7G5FD53</accession>
<proteinExistence type="predicted"/>
<evidence type="ECO:0000313" key="3">
    <source>
        <dbReference type="Proteomes" id="UP000515570"/>
    </source>
</evidence>
<dbReference type="RefSeq" id="WP_182385352.1">
    <property type="nucleotide sequence ID" value="NZ_CP059833.1"/>
</dbReference>
<dbReference type="AlphaFoldDB" id="A0A7G5FD53"/>
<evidence type="ECO:0000313" key="2">
    <source>
        <dbReference type="EMBL" id="QMV84544.1"/>
    </source>
</evidence>
<feature type="transmembrane region" description="Helical" evidence="1">
    <location>
        <begin position="98"/>
        <end position="131"/>
    </location>
</feature>
<name>A0A7G5FD53_9CORY</name>
<evidence type="ECO:0008006" key="4">
    <source>
        <dbReference type="Google" id="ProtNLM"/>
    </source>
</evidence>
<gene>
    <name evidence="2" type="ORF">HW450_09245</name>
</gene>
<protein>
    <recommendedName>
        <fullName evidence="4">ABC transporter permease</fullName>
    </recommendedName>
</protein>
<organism evidence="2 3">
    <name type="scientific">Corynebacterium hindlerae</name>
    <dbReference type="NCBI Taxonomy" id="699041"/>
    <lineage>
        <taxon>Bacteria</taxon>
        <taxon>Bacillati</taxon>
        <taxon>Actinomycetota</taxon>
        <taxon>Actinomycetes</taxon>
        <taxon>Mycobacteriales</taxon>
        <taxon>Corynebacteriaceae</taxon>
        <taxon>Corynebacterium</taxon>
    </lineage>
</organism>